<dbReference type="InterPro" id="IPR050553">
    <property type="entry name" value="Thioredoxin_ResA/DsbE_sf"/>
</dbReference>
<dbReference type="Pfam" id="PF13905">
    <property type="entry name" value="Thioredoxin_8"/>
    <property type="match status" value="2"/>
</dbReference>
<organism evidence="3 4">
    <name type="scientific">Paramecium primaurelia</name>
    <dbReference type="NCBI Taxonomy" id="5886"/>
    <lineage>
        <taxon>Eukaryota</taxon>
        <taxon>Sar</taxon>
        <taxon>Alveolata</taxon>
        <taxon>Ciliophora</taxon>
        <taxon>Intramacronucleata</taxon>
        <taxon>Oligohymenophorea</taxon>
        <taxon>Peniculida</taxon>
        <taxon>Parameciidae</taxon>
        <taxon>Paramecium</taxon>
    </lineage>
</organism>
<feature type="domain" description="Thioredoxin" evidence="2">
    <location>
        <begin position="418"/>
        <end position="600"/>
    </location>
</feature>
<dbReference type="PROSITE" id="PS51352">
    <property type="entry name" value="THIOREDOXIN_2"/>
    <property type="match status" value="1"/>
</dbReference>
<feature type="coiled-coil region" evidence="1">
    <location>
        <begin position="578"/>
        <end position="605"/>
    </location>
</feature>
<dbReference type="InterPro" id="IPR013766">
    <property type="entry name" value="Thioredoxin_domain"/>
</dbReference>
<reference evidence="3" key="1">
    <citation type="submission" date="2021-01" db="EMBL/GenBank/DDBJ databases">
        <authorList>
            <consortium name="Genoscope - CEA"/>
            <person name="William W."/>
        </authorList>
    </citation>
    <scope>NUCLEOTIDE SEQUENCE</scope>
</reference>
<evidence type="ECO:0000313" key="3">
    <source>
        <dbReference type="EMBL" id="CAD8078352.1"/>
    </source>
</evidence>
<evidence type="ECO:0000259" key="2">
    <source>
        <dbReference type="PROSITE" id="PS51352"/>
    </source>
</evidence>
<proteinExistence type="predicted"/>
<gene>
    <name evidence="3" type="ORF">PPRIM_AZ9-3.1.T0600004</name>
</gene>
<name>A0A8S1MI23_PARPR</name>
<comment type="caution">
    <text evidence="3">The sequence shown here is derived from an EMBL/GenBank/DDBJ whole genome shotgun (WGS) entry which is preliminary data.</text>
</comment>
<accession>A0A8S1MI23</accession>
<dbReference type="PANTHER" id="PTHR42852:SF18">
    <property type="entry name" value="CHROMOSOME UNDETERMINED SCAFFOLD_47, WHOLE GENOME SHOTGUN SEQUENCE"/>
    <property type="match status" value="1"/>
</dbReference>
<sequence>MDQLEKKSILVSILKELPSNYEIQEIKTFTGINKQQIIQSSTTLKSLKPLQIQHRTLFDNLKQQVNSQKQSFSNELDIQISKLLTTLSPQYEINDKFLEISEVERINFDTDNTQEPEQILFKLQTGFIHLIIFWASWSNKSKELIEQCENLQQKKLEWQGQIKIVGMSIDSQLQLLIKRLNNNNWKKIEHYRFPNGYDDNNQIFNELNIKDIPFIFITNKKGEIIYLGSPENIFLEEFLDNELNQLFQQKCTKVNQIIIDENQSQSAIEQFRQLKNNFLKLFSIIQEANFNGKVEISLQKISTWKKNTLKRVLLESKLELIYDVHKSEENKITQFLDEFWSQIPNNLKQVLKSKIRDPDREEYEIKAKFQEIFSIQEIQLQYFPQEILKLSYMNGEYKTEKKNSFTTLPQNLTAQSFTRAISEVKDFFSNLSDDEERTINIDSITQDIKSYVTLEPFHTFQPLHNYRKWGQENYITIEHVQGQILVLDYWAYACGPCVKGISHLAQLMKNNITKWGNSVRFIILSIALSDESQLFMDLNQELQKYLEFYFPKQVRQIDQIVYGMQSIPHYLIIDKFGIIRYKGELQNIEKKVNKLRDEQNQQLQVDHQHIPMNDTKILQIITDLFQTNMKENFRLIDKDKVIQFEIVIKIIKILNESKISKTFLQYYVRDTQLVQIKKFLDQLFNIIPKQIWTISKYIQNTISIKYPGLICTVCKKDISQHAQQYYSYFKDEHVCIECAEFDDVKKIGMERFRYADTLIFINGPLTDESVLHNIEIQKVGKNLKLKEGEIGNQKQSFICFQCQTNQPFGPRYISLNNQLGRFVEDNYIDYCQLCFTKIKSQNLKTRELTLFTRVLFDYGEYSMF</sequence>
<evidence type="ECO:0000313" key="4">
    <source>
        <dbReference type="Proteomes" id="UP000688137"/>
    </source>
</evidence>
<keyword evidence="1" id="KW-0175">Coiled coil</keyword>
<keyword evidence="4" id="KW-1185">Reference proteome</keyword>
<dbReference type="EMBL" id="CAJJDM010000061">
    <property type="protein sequence ID" value="CAD8078352.1"/>
    <property type="molecule type" value="Genomic_DNA"/>
</dbReference>
<evidence type="ECO:0000256" key="1">
    <source>
        <dbReference type="SAM" id="Coils"/>
    </source>
</evidence>
<dbReference type="Proteomes" id="UP000688137">
    <property type="component" value="Unassembled WGS sequence"/>
</dbReference>
<dbReference type="AlphaFoldDB" id="A0A8S1MI23"/>
<protein>
    <recommendedName>
        <fullName evidence="2">Thioredoxin domain-containing protein</fullName>
    </recommendedName>
</protein>
<dbReference type="InterPro" id="IPR012336">
    <property type="entry name" value="Thioredoxin-like_fold"/>
</dbReference>
<dbReference type="PANTHER" id="PTHR42852">
    <property type="entry name" value="THIOL:DISULFIDE INTERCHANGE PROTEIN DSBE"/>
    <property type="match status" value="1"/>
</dbReference>